<keyword evidence="3" id="KW-0808">Transferase</keyword>
<dbReference type="Proteomes" id="UP000007322">
    <property type="component" value="Chromosome 6"/>
</dbReference>
<keyword evidence="6" id="KW-1185">Reference proteome</keyword>
<proteinExistence type="inferred from homology"/>
<dbReference type="PANTHER" id="PTHR22589">
    <property type="entry name" value="CARNITINE O-ACYLTRANSFERASE"/>
    <property type="match status" value="1"/>
</dbReference>
<sequence length="263" mass="29618">MPQRQFDMIHDHIDTIDFHLRMRQPLQYTNFMAINHPSPVPHTQAERAALLAATAFRFKKSVDDGTVEFPSIMDTPVCRDPLRWLFNTYRRPGVGMDEMRKGAGDYCVVFRRGRLFVPLQEKKEERGTTPASLDALRAAMEAILDHVQDEGTWAGILTSNNQDSWARIRNELLAASPANAEYFQTIEDAAFAVHLDDSSPVGYAELAKQCKLGDGFNRWHDKPLQFVVTANGNSGVIVEHSYLDGTTPEPLFDRAAEKLIQSA</sequence>
<comment type="similarity">
    <text evidence="3">Belongs to the carnitine/choline acetyltransferase family.</text>
</comment>
<dbReference type="GO" id="GO:0005777">
    <property type="term" value="C:peroxisome"/>
    <property type="evidence" value="ECO:0007669"/>
    <property type="project" value="TreeGrafter"/>
</dbReference>
<dbReference type="GO" id="GO:0009437">
    <property type="term" value="P:carnitine metabolic process"/>
    <property type="evidence" value="ECO:0007669"/>
    <property type="project" value="TreeGrafter"/>
</dbReference>
<dbReference type="GO" id="GO:0005739">
    <property type="term" value="C:mitochondrion"/>
    <property type="evidence" value="ECO:0007669"/>
    <property type="project" value="TreeGrafter"/>
</dbReference>
<dbReference type="GO" id="GO:0004092">
    <property type="term" value="F:carnitine O-acetyltransferase activity"/>
    <property type="evidence" value="ECO:0007669"/>
    <property type="project" value="TreeGrafter"/>
</dbReference>
<dbReference type="SUPFAM" id="SSF52777">
    <property type="entry name" value="CoA-dependent acyltransferases"/>
    <property type="match status" value="1"/>
</dbReference>
<evidence type="ECO:0000313" key="6">
    <source>
        <dbReference type="Proteomes" id="UP000007322"/>
    </source>
</evidence>
<dbReference type="InterPro" id="IPR039551">
    <property type="entry name" value="Cho/carn_acyl_trans"/>
</dbReference>
<dbReference type="OMA" id="MFTINAY"/>
<organism evidence="5 6">
    <name type="scientific">Thermothelomyces thermophilus (strain ATCC 42464 / BCRC 31852 / DSM 1799)</name>
    <name type="common">Sporotrichum thermophile</name>
    <dbReference type="NCBI Taxonomy" id="573729"/>
    <lineage>
        <taxon>Eukaryota</taxon>
        <taxon>Fungi</taxon>
        <taxon>Dikarya</taxon>
        <taxon>Ascomycota</taxon>
        <taxon>Pezizomycotina</taxon>
        <taxon>Sordariomycetes</taxon>
        <taxon>Sordariomycetidae</taxon>
        <taxon>Sordariales</taxon>
        <taxon>Chaetomiaceae</taxon>
        <taxon>Thermothelomyces</taxon>
    </lineage>
</organism>
<dbReference type="OrthoDB" id="329835at2759"/>
<gene>
    <name evidence="5" type="ORF">MYCTH_2112801</name>
</gene>
<evidence type="ECO:0000256" key="1">
    <source>
        <dbReference type="ARBA" id="ARBA00023315"/>
    </source>
</evidence>
<dbReference type="eggNOG" id="KOG3717">
    <property type="taxonomic scope" value="Eukaryota"/>
</dbReference>
<protein>
    <recommendedName>
        <fullName evidence="4">Choline/carnitine acyltransferase domain-containing protein</fullName>
    </recommendedName>
</protein>
<dbReference type="KEGG" id="mtm:MYCTH_2112801"/>
<dbReference type="InterPro" id="IPR042231">
    <property type="entry name" value="Cho/carn_acyl_trans_2"/>
</dbReference>
<dbReference type="RefSeq" id="XP_003666022.1">
    <property type="nucleotide sequence ID" value="XM_003665974.1"/>
</dbReference>
<dbReference type="Pfam" id="PF00755">
    <property type="entry name" value="Carn_acyltransf"/>
    <property type="match status" value="1"/>
</dbReference>
<dbReference type="InterPro" id="IPR000542">
    <property type="entry name" value="Carn_acyl_trans"/>
</dbReference>
<name>G2QLE6_THET4</name>
<dbReference type="VEuPathDB" id="FungiDB:MYCTH_2112801"/>
<dbReference type="EMBL" id="CP003007">
    <property type="protein sequence ID" value="AEO60777.1"/>
    <property type="molecule type" value="Genomic_DNA"/>
</dbReference>
<dbReference type="InParanoid" id="G2QLE6"/>
<keyword evidence="1 3" id="KW-0012">Acyltransferase</keyword>
<dbReference type="Gene3D" id="3.30.559.70">
    <property type="entry name" value="Choline/Carnitine o-acyltransferase, domain 2"/>
    <property type="match status" value="1"/>
</dbReference>
<feature type="domain" description="Choline/carnitine acyltransferase" evidence="4">
    <location>
        <begin position="19"/>
        <end position="259"/>
    </location>
</feature>
<evidence type="ECO:0000313" key="5">
    <source>
        <dbReference type="EMBL" id="AEO60777.1"/>
    </source>
</evidence>
<evidence type="ECO:0000256" key="2">
    <source>
        <dbReference type="PIRSR" id="PIRSR600542-1"/>
    </source>
</evidence>
<accession>G2QLE6</accession>
<dbReference type="PROSITE" id="PS00440">
    <property type="entry name" value="ACYLTRANSF_C_2"/>
    <property type="match status" value="1"/>
</dbReference>
<dbReference type="STRING" id="573729.G2QLE6"/>
<dbReference type="AlphaFoldDB" id="G2QLE6"/>
<evidence type="ECO:0000259" key="4">
    <source>
        <dbReference type="Pfam" id="PF00755"/>
    </source>
</evidence>
<reference evidence="5 6" key="1">
    <citation type="journal article" date="2011" name="Nat. Biotechnol.">
        <title>Comparative genomic analysis of the thermophilic biomass-degrading fungi Myceliophthora thermophila and Thielavia terrestris.</title>
        <authorList>
            <person name="Berka R.M."/>
            <person name="Grigoriev I.V."/>
            <person name="Otillar R."/>
            <person name="Salamov A."/>
            <person name="Grimwood J."/>
            <person name="Reid I."/>
            <person name="Ishmael N."/>
            <person name="John T."/>
            <person name="Darmond C."/>
            <person name="Moisan M.-C."/>
            <person name="Henrissat B."/>
            <person name="Coutinho P.M."/>
            <person name="Lombard V."/>
            <person name="Natvig D.O."/>
            <person name="Lindquist E."/>
            <person name="Schmutz J."/>
            <person name="Lucas S."/>
            <person name="Harris P."/>
            <person name="Powlowski J."/>
            <person name="Bellemare A."/>
            <person name="Taylor D."/>
            <person name="Butler G."/>
            <person name="de Vries R.P."/>
            <person name="Allijn I.E."/>
            <person name="van den Brink J."/>
            <person name="Ushinsky S."/>
            <person name="Storms R."/>
            <person name="Powell A.J."/>
            <person name="Paulsen I.T."/>
            <person name="Elbourne L.D.H."/>
            <person name="Baker S.E."/>
            <person name="Magnuson J."/>
            <person name="LaBoissiere S."/>
            <person name="Clutterbuck A.J."/>
            <person name="Martinez D."/>
            <person name="Wogulis M."/>
            <person name="de Leon A.L."/>
            <person name="Rey M.W."/>
            <person name="Tsang A."/>
        </authorList>
    </citation>
    <scope>NUCLEOTIDE SEQUENCE [LARGE SCALE GENOMIC DNA]</scope>
    <source>
        <strain evidence="6">ATCC 42464 / BCRC 31852 / DSM 1799</strain>
    </source>
</reference>
<evidence type="ECO:0000256" key="3">
    <source>
        <dbReference type="RuleBase" id="RU003801"/>
    </source>
</evidence>
<dbReference type="PANTHER" id="PTHR22589:SF103">
    <property type="entry name" value="CARNITINE O-ACETYL-TRANSFERASE, ISOFORM A-RELATED"/>
    <property type="match status" value="1"/>
</dbReference>
<dbReference type="HOGENOM" id="CLU_1058391_0_0_1"/>
<dbReference type="GeneID" id="11514003"/>
<feature type="active site" description="Proton acceptor" evidence="2">
    <location>
        <position position="240"/>
    </location>
</feature>